<feature type="transmembrane region" description="Helical" evidence="1">
    <location>
        <begin position="66"/>
        <end position="87"/>
    </location>
</feature>
<feature type="transmembrane region" description="Helical" evidence="1">
    <location>
        <begin position="107"/>
        <end position="129"/>
    </location>
</feature>
<feature type="transmembrane region" description="Helical" evidence="1">
    <location>
        <begin position="41"/>
        <end position="59"/>
    </location>
</feature>
<evidence type="ECO:0000256" key="1">
    <source>
        <dbReference type="SAM" id="Phobius"/>
    </source>
</evidence>
<name>A0A6J4RN48_9ACTN</name>
<dbReference type="PANTHER" id="PTHR39419:SF1">
    <property type="entry name" value="SLL0814 PROTEIN"/>
    <property type="match status" value="1"/>
</dbReference>
<dbReference type="Pfam" id="PF04240">
    <property type="entry name" value="Caroten_synth"/>
    <property type="match status" value="1"/>
</dbReference>
<proteinExistence type="predicted"/>
<keyword evidence="1" id="KW-0812">Transmembrane</keyword>
<feature type="transmembrane region" description="Helical" evidence="1">
    <location>
        <begin position="213"/>
        <end position="241"/>
    </location>
</feature>
<reference evidence="2" key="1">
    <citation type="submission" date="2020-02" db="EMBL/GenBank/DDBJ databases">
        <authorList>
            <person name="Meier V. D."/>
        </authorList>
    </citation>
    <scope>NUCLEOTIDE SEQUENCE</scope>
    <source>
        <strain evidence="2">AVDCRST_MAG12</strain>
    </source>
</reference>
<dbReference type="PANTHER" id="PTHR39419">
    <property type="entry name" value="SLL0814 PROTEIN"/>
    <property type="match status" value="1"/>
</dbReference>
<dbReference type="AlphaFoldDB" id="A0A6J4RN48"/>
<keyword evidence="1" id="KW-1133">Transmembrane helix</keyword>
<dbReference type="EMBL" id="CADCVK010000145">
    <property type="protein sequence ID" value="CAA9472166.1"/>
    <property type="molecule type" value="Genomic_DNA"/>
</dbReference>
<feature type="transmembrane region" description="Helical" evidence="1">
    <location>
        <begin position="141"/>
        <end position="163"/>
    </location>
</feature>
<protein>
    <submittedName>
        <fullName evidence="2">Carotenoid biosynthesis protein</fullName>
    </submittedName>
</protein>
<evidence type="ECO:0000313" key="2">
    <source>
        <dbReference type="EMBL" id="CAA9472166.1"/>
    </source>
</evidence>
<sequence length="251" mass="26025">MRVFSHAFRPTPRPLLLASAVAFFAAFFATRFPDVPGASVGSYVSTVLIALPSLVALFAHLGPRRAALSVLAVSAFAYAIESVGVATGFPYGTFFYDDALGPRFLGLVPYLLPVTYVPLVIGAVAAAWTPGRLAPRIVLSALFLVGIDAVLDPGAVALGFWIWPEGGPYYGVPLSNFAGWLLSGAVSAALLLTIGRTRTPPPPGALDSAVLALAFWTGAALFSGLALPALLGAVLFVLALARRATLKAASK</sequence>
<keyword evidence="1" id="KW-0472">Membrane</keyword>
<gene>
    <name evidence="2" type="ORF">AVDCRST_MAG12-868</name>
</gene>
<dbReference type="InterPro" id="IPR007354">
    <property type="entry name" value="CruF-like"/>
</dbReference>
<organism evidence="2">
    <name type="scientific">uncultured Rubrobacteraceae bacterium</name>
    <dbReference type="NCBI Taxonomy" id="349277"/>
    <lineage>
        <taxon>Bacteria</taxon>
        <taxon>Bacillati</taxon>
        <taxon>Actinomycetota</taxon>
        <taxon>Rubrobacteria</taxon>
        <taxon>Rubrobacterales</taxon>
        <taxon>Rubrobacteraceae</taxon>
        <taxon>environmental samples</taxon>
    </lineage>
</organism>
<accession>A0A6J4RN48</accession>